<evidence type="ECO:0000313" key="4">
    <source>
        <dbReference type="EMBL" id="MFC4560989.1"/>
    </source>
</evidence>
<sequence>MNGGRVAVLGGTGWVGRHVCAAFAREGREVVVAARAPAPHTAAHRFHRVDLATAGADDVARLLRCEDIGLIVNATDAANARDGWAGGAARMAAVNVDAVHAVVAAAARAPRRPRLVHLGTLHEYGPRPPGTAVDEDTEPRPANDYARSKLAGSLAVLEAARSGAVDGLVLRLANVCGPHPSPVSFPGLLLRLFRAAAAGERPELRVARARRDFVDVADTAEAVLLAGLSPPAPGRVLNIGGGRAVPIAEMVDLMAEVTGVPRGAFREGPAPAGGIGGDWSLADTRRAERVLGWRARTGVRASLHAMWTA</sequence>
<organism evidence="4 5">
    <name type="scientific">Nocardiopsis mangrovi</name>
    <dbReference type="NCBI Taxonomy" id="1179818"/>
    <lineage>
        <taxon>Bacteria</taxon>
        <taxon>Bacillati</taxon>
        <taxon>Actinomycetota</taxon>
        <taxon>Actinomycetes</taxon>
        <taxon>Streptosporangiales</taxon>
        <taxon>Nocardiopsidaceae</taxon>
        <taxon>Nocardiopsis</taxon>
    </lineage>
</organism>
<dbReference type="Pfam" id="PF01370">
    <property type="entry name" value="Epimerase"/>
    <property type="match status" value="1"/>
</dbReference>
<feature type="domain" description="NAD-dependent epimerase/dehydratase" evidence="3">
    <location>
        <begin position="6"/>
        <end position="240"/>
    </location>
</feature>
<reference evidence="5" key="1">
    <citation type="journal article" date="2019" name="Int. J. Syst. Evol. Microbiol.">
        <title>The Global Catalogue of Microorganisms (GCM) 10K type strain sequencing project: providing services to taxonomists for standard genome sequencing and annotation.</title>
        <authorList>
            <consortium name="The Broad Institute Genomics Platform"/>
            <consortium name="The Broad Institute Genome Sequencing Center for Infectious Disease"/>
            <person name="Wu L."/>
            <person name="Ma J."/>
        </authorList>
    </citation>
    <scope>NUCLEOTIDE SEQUENCE [LARGE SCALE GENOMIC DNA]</scope>
    <source>
        <strain evidence="5">XZYJ18</strain>
    </source>
</reference>
<comment type="similarity">
    <text evidence="1">Belongs to the NAD(P)-dependent epimerase/dehydratase family.</text>
</comment>
<name>A0ABV9DT42_9ACTN</name>
<dbReference type="InterPro" id="IPR036291">
    <property type="entry name" value="NAD(P)-bd_dom_sf"/>
</dbReference>
<dbReference type="RefSeq" id="WP_378571588.1">
    <property type="nucleotide sequence ID" value="NZ_JBHSFQ010000002.1"/>
</dbReference>
<gene>
    <name evidence="4" type="ORF">ACFO4E_03860</name>
</gene>
<protein>
    <submittedName>
        <fullName evidence="4">NAD-dependent epimerase/dehydratase family protein</fullName>
    </submittedName>
</protein>
<evidence type="ECO:0000259" key="3">
    <source>
        <dbReference type="Pfam" id="PF01370"/>
    </source>
</evidence>
<dbReference type="PANTHER" id="PTHR43000">
    <property type="entry name" value="DTDP-D-GLUCOSE 4,6-DEHYDRATASE-RELATED"/>
    <property type="match status" value="1"/>
</dbReference>
<evidence type="ECO:0000313" key="5">
    <source>
        <dbReference type="Proteomes" id="UP001595923"/>
    </source>
</evidence>
<dbReference type="Proteomes" id="UP001595923">
    <property type="component" value="Unassembled WGS sequence"/>
</dbReference>
<feature type="region of interest" description="Disordered" evidence="2">
    <location>
        <begin position="120"/>
        <end position="140"/>
    </location>
</feature>
<evidence type="ECO:0000256" key="2">
    <source>
        <dbReference type="SAM" id="MobiDB-lite"/>
    </source>
</evidence>
<keyword evidence="5" id="KW-1185">Reference proteome</keyword>
<dbReference type="Gene3D" id="3.40.50.720">
    <property type="entry name" value="NAD(P)-binding Rossmann-like Domain"/>
    <property type="match status" value="1"/>
</dbReference>
<evidence type="ECO:0000256" key="1">
    <source>
        <dbReference type="ARBA" id="ARBA00007637"/>
    </source>
</evidence>
<proteinExistence type="inferred from homology"/>
<dbReference type="CDD" id="cd08946">
    <property type="entry name" value="SDR_e"/>
    <property type="match status" value="1"/>
</dbReference>
<dbReference type="SUPFAM" id="SSF51735">
    <property type="entry name" value="NAD(P)-binding Rossmann-fold domains"/>
    <property type="match status" value="1"/>
</dbReference>
<dbReference type="EMBL" id="JBHSFQ010000002">
    <property type="protein sequence ID" value="MFC4560989.1"/>
    <property type="molecule type" value="Genomic_DNA"/>
</dbReference>
<accession>A0ABV9DT42</accession>
<dbReference type="InterPro" id="IPR001509">
    <property type="entry name" value="Epimerase_deHydtase"/>
</dbReference>
<comment type="caution">
    <text evidence="4">The sequence shown here is derived from an EMBL/GenBank/DDBJ whole genome shotgun (WGS) entry which is preliminary data.</text>
</comment>